<reference evidence="1 2" key="1">
    <citation type="submission" date="2014-06" db="EMBL/GenBank/DDBJ databases">
        <title>Evolutionary Origins and Diversification of the Mycorrhizal Mutualists.</title>
        <authorList>
            <consortium name="DOE Joint Genome Institute"/>
            <consortium name="Mycorrhizal Genomics Consortium"/>
            <person name="Kohler A."/>
            <person name="Kuo A."/>
            <person name="Nagy L.G."/>
            <person name="Floudas D."/>
            <person name="Copeland A."/>
            <person name="Barry K.W."/>
            <person name="Cichocki N."/>
            <person name="Veneault-Fourrey C."/>
            <person name="LaButti K."/>
            <person name="Lindquist E.A."/>
            <person name="Lipzen A."/>
            <person name="Lundell T."/>
            <person name="Morin E."/>
            <person name="Murat C."/>
            <person name="Riley R."/>
            <person name="Ohm R."/>
            <person name="Sun H."/>
            <person name="Tunlid A."/>
            <person name="Henrissat B."/>
            <person name="Grigoriev I.V."/>
            <person name="Hibbett D.S."/>
            <person name="Martin F."/>
        </authorList>
    </citation>
    <scope>NUCLEOTIDE SEQUENCE [LARGE SCALE GENOMIC DNA]</scope>
    <source>
        <strain evidence="1 2">SS14</strain>
    </source>
</reference>
<organism evidence="1 2">
    <name type="scientific">Sphaerobolus stellatus (strain SS14)</name>
    <dbReference type="NCBI Taxonomy" id="990650"/>
    <lineage>
        <taxon>Eukaryota</taxon>
        <taxon>Fungi</taxon>
        <taxon>Dikarya</taxon>
        <taxon>Basidiomycota</taxon>
        <taxon>Agaricomycotina</taxon>
        <taxon>Agaricomycetes</taxon>
        <taxon>Phallomycetidae</taxon>
        <taxon>Geastrales</taxon>
        <taxon>Sphaerobolaceae</taxon>
        <taxon>Sphaerobolus</taxon>
    </lineage>
</organism>
<dbReference type="HOGENOM" id="CLU_1321652_0_0_1"/>
<evidence type="ECO:0000313" key="2">
    <source>
        <dbReference type="Proteomes" id="UP000054279"/>
    </source>
</evidence>
<dbReference type="AlphaFoldDB" id="A0A0C9V2F8"/>
<dbReference type="OrthoDB" id="3270368at2759"/>
<dbReference type="Proteomes" id="UP000054279">
    <property type="component" value="Unassembled WGS sequence"/>
</dbReference>
<sequence length="208" mass="22967">MIKTLAKADHSKPQPFRLMRNKIEANSVLLEHPILLDNVYVDSAGFLFNIQDEDGIDCLQIDYTSVISIRFTDDPKVPQDTVQVTLALSSPPIKADQTIPPTANGNRVSFIIATADKPRFLVTIGNRGLSSKVKGTTTSKAKNSVVASGPLDLNSFPQASVEHFPAYSIYFDRTNPRRSHPRVQSTLLAALKIVRVCSRNLLMKGFML</sequence>
<accession>A0A0C9V2F8</accession>
<gene>
    <name evidence="1" type="ORF">M422DRAFT_48693</name>
</gene>
<keyword evidence="2" id="KW-1185">Reference proteome</keyword>
<proteinExistence type="predicted"/>
<dbReference type="EMBL" id="KN837138">
    <property type="protein sequence ID" value="KIJ41204.1"/>
    <property type="molecule type" value="Genomic_DNA"/>
</dbReference>
<protein>
    <submittedName>
        <fullName evidence="1">Uncharacterized protein</fullName>
    </submittedName>
</protein>
<evidence type="ECO:0000313" key="1">
    <source>
        <dbReference type="EMBL" id="KIJ41204.1"/>
    </source>
</evidence>
<name>A0A0C9V2F8_SPHS4</name>